<feature type="binding site" evidence="8">
    <location>
        <position position="325"/>
    </location>
    <ligand>
        <name>Zn(2+)</name>
        <dbReference type="ChEBI" id="CHEBI:29105"/>
        <label>2</label>
    </ligand>
</feature>
<feature type="binding site" evidence="8">
    <location>
        <position position="71"/>
    </location>
    <ligand>
        <name>Zn(2+)</name>
        <dbReference type="ChEBI" id="CHEBI:29105"/>
        <label>1</label>
    </ligand>
</feature>
<dbReference type="SUPFAM" id="SSF53187">
    <property type="entry name" value="Zn-dependent exopeptidases"/>
    <property type="match status" value="1"/>
</dbReference>
<dbReference type="PANTHER" id="PTHR32481">
    <property type="entry name" value="AMINOPEPTIDASE"/>
    <property type="match status" value="1"/>
</dbReference>
<dbReference type="GO" id="GO:0004177">
    <property type="term" value="F:aminopeptidase activity"/>
    <property type="evidence" value="ECO:0007669"/>
    <property type="project" value="UniProtKB-UniRule"/>
</dbReference>
<feature type="binding site" evidence="8">
    <location>
        <position position="183"/>
    </location>
    <ligand>
        <name>Zn(2+)</name>
        <dbReference type="ChEBI" id="CHEBI:29105"/>
        <label>2</label>
    </ligand>
</feature>
<evidence type="ECO:0000256" key="5">
    <source>
        <dbReference type="ARBA" id="ARBA00022801"/>
    </source>
</evidence>
<evidence type="ECO:0000256" key="1">
    <source>
        <dbReference type="ARBA" id="ARBA00006272"/>
    </source>
</evidence>
<comment type="caution">
    <text evidence="9">The sequence shown here is derived from an EMBL/GenBank/DDBJ whole genome shotgun (WGS) entry which is preliminary data.</text>
</comment>
<sequence length="353" mass="39107">MNLGMMEMTKEDILKDLLMTPSPSGCEQAIIKKMAMFLKDYIDELSIDNYGNLIALKYGNQRNKKLMLAAHADEVGMMVTYIDSNGFLSFQEIGGIDTNLLPGQRVEIHNRNGIVTGIIGKKPIHLQDRDAKAKDYDAEDLWIDIAANDKEDAERMVEIGDYITYQTQPLSLKHEVWTSKALDDKVGLLTLIEVAKALSGKLPAMDVYFVVSVQEELGARGIRTATLGINPEQGIAIDVTHATDYPTCSPQKSGEIKLGNGIVIAKGPNIDQLMGRKLIDLAHQHNIKYQIEPFARPIGTDANFMQISGTGVKTAFMGIPCRYMHSPNEIVSLVDINEGVRLLTHFCEVELDN</sequence>
<comment type="cofactor">
    <cofactor evidence="8">
        <name>a divalent metal cation</name>
        <dbReference type="ChEBI" id="CHEBI:60240"/>
    </cofactor>
    <text evidence="8">Binds 2 divalent metal cations per subunit.</text>
</comment>
<reference evidence="9 10" key="1">
    <citation type="submission" date="2018-08" db="EMBL/GenBank/DDBJ databases">
        <title>A genome reference for cultivated species of the human gut microbiota.</title>
        <authorList>
            <person name="Zou Y."/>
            <person name="Xue W."/>
            <person name="Luo G."/>
        </authorList>
    </citation>
    <scope>NUCLEOTIDE SEQUENCE [LARGE SCALE GENOMIC DNA]</scope>
    <source>
        <strain evidence="9 10">OF03-3</strain>
    </source>
</reference>
<dbReference type="PIRSF" id="PIRSF001123">
    <property type="entry name" value="PepA_GA"/>
    <property type="match status" value="1"/>
</dbReference>
<dbReference type="EMBL" id="QSCI01000074">
    <property type="protein sequence ID" value="RGX91505.1"/>
    <property type="molecule type" value="Genomic_DNA"/>
</dbReference>
<evidence type="ECO:0000256" key="8">
    <source>
        <dbReference type="PIRSR" id="PIRSR001123-2"/>
    </source>
</evidence>
<keyword evidence="4 8" id="KW-0479">Metal-binding</keyword>
<comment type="similarity">
    <text evidence="1 6">Belongs to the peptidase M42 family.</text>
</comment>
<dbReference type="Pfam" id="PF05343">
    <property type="entry name" value="Peptidase_M42"/>
    <property type="match status" value="1"/>
</dbReference>
<feature type="binding site" evidence="8">
    <location>
        <position position="238"/>
    </location>
    <ligand>
        <name>Zn(2+)</name>
        <dbReference type="ChEBI" id="CHEBI:29105"/>
        <label>1</label>
    </ligand>
</feature>
<evidence type="ECO:0000313" key="10">
    <source>
        <dbReference type="Proteomes" id="UP000285604"/>
    </source>
</evidence>
<evidence type="ECO:0000256" key="4">
    <source>
        <dbReference type="ARBA" id="ARBA00022723"/>
    </source>
</evidence>
<dbReference type="Gene3D" id="3.40.630.10">
    <property type="entry name" value="Zn peptidases"/>
    <property type="match status" value="1"/>
</dbReference>
<dbReference type="Proteomes" id="UP000285604">
    <property type="component" value="Unassembled WGS sequence"/>
</dbReference>
<dbReference type="Gene3D" id="2.40.30.40">
    <property type="entry name" value="Peptidase M42, domain 2"/>
    <property type="match status" value="1"/>
</dbReference>
<gene>
    <name evidence="9" type="ORF">DXA63_12790</name>
</gene>
<feature type="active site" description="Proton acceptor" evidence="7">
    <location>
        <position position="215"/>
    </location>
</feature>
<protein>
    <submittedName>
        <fullName evidence="9">M42 family peptidase</fullName>
    </submittedName>
</protein>
<dbReference type="GO" id="GO:0046872">
    <property type="term" value="F:metal ion binding"/>
    <property type="evidence" value="ECO:0007669"/>
    <property type="project" value="UniProtKB-UniRule"/>
</dbReference>
<dbReference type="AlphaFoldDB" id="A0AA92UM86"/>
<dbReference type="InterPro" id="IPR051464">
    <property type="entry name" value="Peptidase_M42_aminopept"/>
</dbReference>
<evidence type="ECO:0000256" key="2">
    <source>
        <dbReference type="ARBA" id="ARBA00022438"/>
    </source>
</evidence>
<organism evidence="9 10">
    <name type="scientific">Segatella copri</name>
    <dbReference type="NCBI Taxonomy" id="165179"/>
    <lineage>
        <taxon>Bacteria</taxon>
        <taxon>Pseudomonadati</taxon>
        <taxon>Bacteroidota</taxon>
        <taxon>Bacteroidia</taxon>
        <taxon>Bacteroidales</taxon>
        <taxon>Prevotellaceae</taxon>
        <taxon>Segatella</taxon>
    </lineage>
</organism>
<dbReference type="GO" id="GO:0006508">
    <property type="term" value="P:proteolysis"/>
    <property type="evidence" value="ECO:0007669"/>
    <property type="project" value="UniProtKB-KW"/>
</dbReference>
<keyword evidence="2" id="KW-0031">Aminopeptidase</keyword>
<accession>A0AA92UM86</accession>
<dbReference type="InterPro" id="IPR023367">
    <property type="entry name" value="Peptidase_M42_dom2"/>
</dbReference>
<evidence type="ECO:0000256" key="7">
    <source>
        <dbReference type="PIRSR" id="PIRSR001123-1"/>
    </source>
</evidence>
<evidence type="ECO:0000256" key="6">
    <source>
        <dbReference type="PIRNR" id="PIRNR001123"/>
    </source>
</evidence>
<keyword evidence="5" id="KW-0378">Hydrolase</keyword>
<feature type="binding site" evidence="8">
    <location>
        <position position="216"/>
    </location>
    <ligand>
        <name>Zn(2+)</name>
        <dbReference type="ChEBI" id="CHEBI:29105"/>
        <label>2</label>
    </ligand>
</feature>
<evidence type="ECO:0000256" key="3">
    <source>
        <dbReference type="ARBA" id="ARBA00022670"/>
    </source>
</evidence>
<evidence type="ECO:0000313" key="9">
    <source>
        <dbReference type="EMBL" id="RGX91505.1"/>
    </source>
</evidence>
<dbReference type="InterPro" id="IPR008007">
    <property type="entry name" value="Peptidase_M42"/>
</dbReference>
<name>A0AA92UM86_9BACT</name>
<dbReference type="PANTHER" id="PTHR32481:SF0">
    <property type="entry name" value="AMINOPEPTIDASE YPDE-RELATED"/>
    <property type="match status" value="1"/>
</dbReference>
<keyword evidence="3" id="KW-0645">Protease</keyword>
<feature type="binding site" evidence="8">
    <location>
        <position position="183"/>
    </location>
    <ligand>
        <name>Zn(2+)</name>
        <dbReference type="ChEBI" id="CHEBI:29105"/>
        <label>1</label>
    </ligand>
</feature>
<dbReference type="CDD" id="cd05656">
    <property type="entry name" value="M42_Frv"/>
    <property type="match status" value="1"/>
</dbReference>
<proteinExistence type="inferred from homology"/>
<dbReference type="SUPFAM" id="SSF101821">
    <property type="entry name" value="Aminopeptidase/glucanase lid domain"/>
    <property type="match status" value="1"/>
</dbReference>